<reference evidence="2 3" key="1">
    <citation type="journal article" date="2015" name="Genome Biol. Evol.">
        <title>Phylogenomic analyses indicate that early fungi evolved digesting cell walls of algal ancestors of land plants.</title>
        <authorList>
            <person name="Chang Y."/>
            <person name="Wang S."/>
            <person name="Sekimoto S."/>
            <person name="Aerts A.L."/>
            <person name="Choi C."/>
            <person name="Clum A."/>
            <person name="LaButti K.M."/>
            <person name="Lindquist E.A."/>
            <person name="Yee Ngan C."/>
            <person name="Ohm R.A."/>
            <person name="Salamov A.A."/>
            <person name="Grigoriev I.V."/>
            <person name="Spatafora J.W."/>
            <person name="Berbee M.L."/>
        </authorList>
    </citation>
    <scope>NUCLEOTIDE SEQUENCE [LARGE SCALE GENOMIC DNA]</scope>
    <source>
        <strain evidence="2 3">NRRL 28638</strain>
    </source>
</reference>
<organism evidence="2 3">
    <name type="scientific">Conidiobolus coronatus (strain ATCC 28846 / CBS 209.66 / NRRL 28638)</name>
    <name type="common">Delacroixia coronata</name>
    <dbReference type="NCBI Taxonomy" id="796925"/>
    <lineage>
        <taxon>Eukaryota</taxon>
        <taxon>Fungi</taxon>
        <taxon>Fungi incertae sedis</taxon>
        <taxon>Zoopagomycota</taxon>
        <taxon>Entomophthoromycotina</taxon>
        <taxon>Entomophthoromycetes</taxon>
        <taxon>Entomophthorales</taxon>
        <taxon>Ancylistaceae</taxon>
        <taxon>Conidiobolus</taxon>
    </lineage>
</organism>
<dbReference type="Proteomes" id="UP000070444">
    <property type="component" value="Unassembled WGS sequence"/>
</dbReference>
<name>A0A137PI69_CONC2</name>
<dbReference type="GO" id="GO:0016705">
    <property type="term" value="F:oxidoreductase activity, acting on paired donors, with incorporation or reduction of molecular oxygen"/>
    <property type="evidence" value="ECO:0007669"/>
    <property type="project" value="InterPro"/>
</dbReference>
<dbReference type="InterPro" id="IPR050121">
    <property type="entry name" value="Cytochrome_P450_monoxygenase"/>
</dbReference>
<dbReference type="PANTHER" id="PTHR24305">
    <property type="entry name" value="CYTOCHROME P450"/>
    <property type="match status" value="1"/>
</dbReference>
<sequence>MSYSILKIIVTIIIVLLTYFAYAKIIYPYYLSPLRNLPRNPNAIKHWFKNLHHTITGRLDINLQLIQAYGPVVHIEDNYVLIQDNDFRKIYLTYKFKKDPIYSLLDVNGPNLFSSMDKGFHSSRRRLISPAFSLKNLQKMEPTIYRVGSDSLIKYIESKLINNKAEEIDIFQLFHSNTMDVITELIFGSSLNTTWDRKKAEYYNKIIEKTQKTIFLD</sequence>
<dbReference type="GO" id="GO:0005506">
    <property type="term" value="F:iron ion binding"/>
    <property type="evidence" value="ECO:0007669"/>
    <property type="project" value="InterPro"/>
</dbReference>
<dbReference type="Gene3D" id="1.10.630.10">
    <property type="entry name" value="Cytochrome P450"/>
    <property type="match status" value="1"/>
</dbReference>
<dbReference type="PANTHER" id="PTHR24305:SF166">
    <property type="entry name" value="CYTOCHROME P450 12A4, MITOCHONDRIAL-RELATED"/>
    <property type="match status" value="1"/>
</dbReference>
<dbReference type="EMBL" id="KQ964421">
    <property type="protein sequence ID" value="KXN74694.1"/>
    <property type="molecule type" value="Genomic_DNA"/>
</dbReference>
<dbReference type="InterPro" id="IPR036396">
    <property type="entry name" value="Cyt_P450_sf"/>
</dbReference>
<evidence type="ECO:0008006" key="4">
    <source>
        <dbReference type="Google" id="ProtNLM"/>
    </source>
</evidence>
<keyword evidence="3" id="KW-1185">Reference proteome</keyword>
<dbReference type="SUPFAM" id="SSF48264">
    <property type="entry name" value="Cytochrome P450"/>
    <property type="match status" value="1"/>
</dbReference>
<dbReference type="InterPro" id="IPR001128">
    <property type="entry name" value="Cyt_P450"/>
</dbReference>
<evidence type="ECO:0000313" key="3">
    <source>
        <dbReference type="Proteomes" id="UP000070444"/>
    </source>
</evidence>
<evidence type="ECO:0000256" key="1">
    <source>
        <dbReference type="ARBA" id="ARBA00010617"/>
    </source>
</evidence>
<comment type="similarity">
    <text evidence="1">Belongs to the cytochrome P450 family.</text>
</comment>
<evidence type="ECO:0000313" key="2">
    <source>
        <dbReference type="EMBL" id="KXN74694.1"/>
    </source>
</evidence>
<dbReference type="GO" id="GO:0004497">
    <property type="term" value="F:monooxygenase activity"/>
    <property type="evidence" value="ECO:0007669"/>
    <property type="project" value="InterPro"/>
</dbReference>
<dbReference type="Pfam" id="PF00067">
    <property type="entry name" value="p450"/>
    <property type="match status" value="1"/>
</dbReference>
<protein>
    <recommendedName>
        <fullName evidence="4">Cytochrome P450</fullName>
    </recommendedName>
</protein>
<dbReference type="GO" id="GO:0020037">
    <property type="term" value="F:heme binding"/>
    <property type="evidence" value="ECO:0007669"/>
    <property type="project" value="InterPro"/>
</dbReference>
<dbReference type="AlphaFoldDB" id="A0A137PI69"/>
<proteinExistence type="inferred from homology"/>
<dbReference type="OrthoDB" id="2435110at2759"/>
<accession>A0A137PI69</accession>
<gene>
    <name evidence="2" type="ORF">CONCODRAFT_2254</name>
</gene>